<dbReference type="InterPro" id="IPR001764">
    <property type="entry name" value="Glyco_hydro_3_N"/>
</dbReference>
<dbReference type="Pfam" id="PF00933">
    <property type="entry name" value="Glyco_hydro_3"/>
    <property type="match status" value="1"/>
</dbReference>
<evidence type="ECO:0000256" key="3">
    <source>
        <dbReference type="ARBA" id="ARBA00023277"/>
    </source>
</evidence>
<dbReference type="SMART" id="SM01217">
    <property type="entry name" value="Fn3_like"/>
    <property type="match status" value="1"/>
</dbReference>
<dbReference type="InterPro" id="IPR002772">
    <property type="entry name" value="Glyco_hydro_3_C"/>
</dbReference>
<dbReference type="Gene3D" id="2.60.40.10">
    <property type="entry name" value="Immunoglobulins"/>
    <property type="match status" value="1"/>
</dbReference>
<dbReference type="PANTHER" id="PTHR42715">
    <property type="entry name" value="BETA-GLUCOSIDASE"/>
    <property type="match status" value="1"/>
</dbReference>
<dbReference type="PROSITE" id="PS00775">
    <property type="entry name" value="GLYCOSYL_HYDROL_F3"/>
    <property type="match status" value="1"/>
</dbReference>
<dbReference type="Gene3D" id="3.40.50.1700">
    <property type="entry name" value="Glycoside hydrolase family 3 C-terminal domain"/>
    <property type="match status" value="1"/>
</dbReference>
<dbReference type="InterPro" id="IPR019800">
    <property type="entry name" value="Glyco_hydro_3_AS"/>
</dbReference>
<reference evidence="6 7" key="1">
    <citation type="submission" date="2023-12" db="EMBL/GenBank/DDBJ databases">
        <title>Whole genome sequencing of Paenibacillus phoenicis isolated from the Phoenix Mars Lander spacecraft assembly facility.</title>
        <authorList>
            <person name="Garcia A."/>
            <person name="Venkateswaran K."/>
        </authorList>
    </citation>
    <scope>NUCLEOTIDE SEQUENCE [LARGE SCALE GENOMIC DNA]</scope>
    <source>
        <strain evidence="6 7">3PO2SA</strain>
    </source>
</reference>
<dbReference type="InterPro" id="IPR013783">
    <property type="entry name" value="Ig-like_fold"/>
</dbReference>
<evidence type="ECO:0000313" key="6">
    <source>
        <dbReference type="EMBL" id="MEA3569188.1"/>
    </source>
</evidence>
<keyword evidence="4" id="KW-0326">Glycosidase</keyword>
<sequence>MSKSVLGVPLEGFAEYSRIAAAEGGVLLKNENAMLPIREHEIVSVFGRCQIDYYRSGTGSGGAVNVPYVVSILDGLRANPRIQVNEQLAKQYEQWISENPFDNGGGGWAAEPWCQKEMPLTDEIVAQAKQASNKAIVIIGRTAGEDKDNADTEGSYRLTEQERLNLETVTRHFDQVAVLMNVANVIDMSWINDPIHQGRIRAVMFVWQGGMIGGHAVADLLSGDVTPSGKLPDTIAYHIEDYPSTANFGSEERNLYEEDIYVGYRYFETFCPDKVLFPFGYGLSYTSFAWKVQGVKLEGAGTDARLEVQVAVTNTGSDFSGKEVIQLYYEAPQGVLGKPARALGAFAKTKLLQPGETDVLTLQLPVRRMASYDDGGYTGHKSCYVLEAGNYELHVGNSIRNTERVTVDGKAAYHLAELVVVEQLEEAAAPTERFSRIKPGSRKSDGTYEIVREAVPQRTISLKERIESRLPEAYPQTGNRGIKLKDVQAGKASLEEFVAQLSDADLATIVRGEGMSSPKVTPGTASAFGGVGENLLEYGIPVACSADGPSGIRMDSGLKATQLPIGTLLASSWDVDLVESLYVLEGQELLQNEIDTLLGPGINIHRHPLNGRNFEYFSEDPYLTGCFASAVTRGIKKGGSSATVKHFAGNNQEKARSKVDTVVSERALREIYLKGFEMAVKEGEASSIMTSYNPVNGHWAASNYDLNTTILRNEWGYQGIVMTDWWAVMNDCVEGGPADAKNTSFMVRAQNDLYMVVNNNGAEINSLGDNTLEALANGTLTVGELQRCAMNICRFLLNVPALAREPKPVDEVRLIKAVQGDLPVAGEGTDVYTLSHSQSAKVMADAGTAVVKVQEAGVYTVTAHIRYEAMNLSQSACNLLLNGELLTTVQTNGTFGKWVTQKQLRIELTEGDYELKFDYIKPGLEIGWIEFI</sequence>
<comment type="similarity">
    <text evidence="1 4">Belongs to the glycosyl hydrolase 3 family.</text>
</comment>
<dbReference type="EMBL" id="JAYERP010000001">
    <property type="protein sequence ID" value="MEA3569188.1"/>
    <property type="molecule type" value="Genomic_DNA"/>
</dbReference>
<dbReference type="PRINTS" id="PR00133">
    <property type="entry name" value="GLHYDRLASE3"/>
</dbReference>
<protein>
    <submittedName>
        <fullName evidence="6">Glycoside hydrolase family 3 N-terminal domain-containing protein</fullName>
    </submittedName>
</protein>
<gene>
    <name evidence="6" type="ORF">U9M73_04170</name>
</gene>
<dbReference type="InterPro" id="IPR017853">
    <property type="entry name" value="GH"/>
</dbReference>
<name>A0ABU5PGX8_9BACL</name>
<comment type="caution">
    <text evidence="6">The sequence shown here is derived from an EMBL/GenBank/DDBJ whole genome shotgun (WGS) entry which is preliminary data.</text>
</comment>
<dbReference type="Gene3D" id="2.60.120.260">
    <property type="entry name" value="Galactose-binding domain-like"/>
    <property type="match status" value="1"/>
</dbReference>
<dbReference type="SUPFAM" id="SSF51445">
    <property type="entry name" value="(Trans)glycosidases"/>
    <property type="match status" value="1"/>
</dbReference>
<keyword evidence="7" id="KW-1185">Reference proteome</keyword>
<dbReference type="Gene3D" id="3.20.20.300">
    <property type="entry name" value="Glycoside hydrolase, family 3, N-terminal domain"/>
    <property type="match status" value="1"/>
</dbReference>
<keyword evidence="3" id="KW-0119">Carbohydrate metabolism</keyword>
<feature type="domain" description="Fibronectin type III-like" evidence="5">
    <location>
        <begin position="323"/>
        <end position="399"/>
    </location>
</feature>
<dbReference type="RefSeq" id="WP_323076403.1">
    <property type="nucleotide sequence ID" value="NZ_CBCSKM010000042.1"/>
</dbReference>
<evidence type="ECO:0000313" key="7">
    <source>
        <dbReference type="Proteomes" id="UP001292216"/>
    </source>
</evidence>
<organism evidence="6 7">
    <name type="scientific">Paenibacillus phoenicis</name>
    <dbReference type="NCBI Taxonomy" id="554117"/>
    <lineage>
        <taxon>Bacteria</taxon>
        <taxon>Bacillati</taxon>
        <taxon>Bacillota</taxon>
        <taxon>Bacilli</taxon>
        <taxon>Bacillales</taxon>
        <taxon>Paenibacillaceae</taxon>
        <taxon>Paenibacillus</taxon>
    </lineage>
</organism>
<dbReference type="Pfam" id="PF01915">
    <property type="entry name" value="Glyco_hydro_3_C"/>
    <property type="match status" value="1"/>
</dbReference>
<accession>A0ABU5PGX8</accession>
<dbReference type="GO" id="GO:0016787">
    <property type="term" value="F:hydrolase activity"/>
    <property type="evidence" value="ECO:0007669"/>
    <property type="project" value="UniProtKB-KW"/>
</dbReference>
<dbReference type="SUPFAM" id="SSF52279">
    <property type="entry name" value="Beta-D-glucan exohydrolase, C-terminal domain"/>
    <property type="match status" value="1"/>
</dbReference>
<evidence type="ECO:0000256" key="2">
    <source>
        <dbReference type="ARBA" id="ARBA00022801"/>
    </source>
</evidence>
<proteinExistence type="inferred from homology"/>
<evidence type="ECO:0000259" key="5">
    <source>
        <dbReference type="SMART" id="SM01217"/>
    </source>
</evidence>
<dbReference type="InterPro" id="IPR036881">
    <property type="entry name" value="Glyco_hydro_3_C_sf"/>
</dbReference>
<evidence type="ECO:0000256" key="4">
    <source>
        <dbReference type="RuleBase" id="RU361161"/>
    </source>
</evidence>
<dbReference type="Pfam" id="PF14310">
    <property type="entry name" value="Fn3-like"/>
    <property type="match status" value="1"/>
</dbReference>
<dbReference type="InterPro" id="IPR050288">
    <property type="entry name" value="Cellulose_deg_GH3"/>
</dbReference>
<evidence type="ECO:0000256" key="1">
    <source>
        <dbReference type="ARBA" id="ARBA00005336"/>
    </source>
</evidence>
<dbReference type="InterPro" id="IPR036962">
    <property type="entry name" value="Glyco_hydro_3_N_sf"/>
</dbReference>
<dbReference type="PANTHER" id="PTHR42715:SF10">
    <property type="entry name" value="BETA-GLUCOSIDASE"/>
    <property type="match status" value="1"/>
</dbReference>
<keyword evidence="2 4" id="KW-0378">Hydrolase</keyword>
<dbReference type="Proteomes" id="UP001292216">
    <property type="component" value="Unassembled WGS sequence"/>
</dbReference>
<dbReference type="InterPro" id="IPR026891">
    <property type="entry name" value="Fn3-like"/>
</dbReference>